<proteinExistence type="predicted"/>
<evidence type="ECO:0000313" key="2">
    <source>
        <dbReference type="Proteomes" id="UP001066276"/>
    </source>
</evidence>
<evidence type="ECO:0000313" key="1">
    <source>
        <dbReference type="EMBL" id="KAJ1176263.1"/>
    </source>
</evidence>
<protein>
    <submittedName>
        <fullName evidence="1">Uncharacterized protein</fullName>
    </submittedName>
</protein>
<dbReference type="AlphaFoldDB" id="A0AAV7TIL3"/>
<sequence>MDRETRTTPHRHRAAERLRADIVAQDVVDVWRWMQLETYAELQPSSSHPKDIWAPLDAFLLQRQDLIVDVSLLRSPLRDERLLGCEELEPRDGFVRVVSPIPVEARSVLEVH</sequence>
<dbReference type="EMBL" id="JANPWB010000006">
    <property type="protein sequence ID" value="KAJ1176263.1"/>
    <property type="molecule type" value="Genomic_DNA"/>
</dbReference>
<dbReference type="Proteomes" id="UP001066276">
    <property type="component" value="Chromosome 3_2"/>
</dbReference>
<name>A0AAV7TIL3_PLEWA</name>
<organism evidence="1 2">
    <name type="scientific">Pleurodeles waltl</name>
    <name type="common">Iberian ribbed newt</name>
    <dbReference type="NCBI Taxonomy" id="8319"/>
    <lineage>
        <taxon>Eukaryota</taxon>
        <taxon>Metazoa</taxon>
        <taxon>Chordata</taxon>
        <taxon>Craniata</taxon>
        <taxon>Vertebrata</taxon>
        <taxon>Euteleostomi</taxon>
        <taxon>Amphibia</taxon>
        <taxon>Batrachia</taxon>
        <taxon>Caudata</taxon>
        <taxon>Salamandroidea</taxon>
        <taxon>Salamandridae</taxon>
        <taxon>Pleurodelinae</taxon>
        <taxon>Pleurodeles</taxon>
    </lineage>
</organism>
<reference evidence="1" key="1">
    <citation type="journal article" date="2022" name="bioRxiv">
        <title>Sequencing and chromosome-scale assembly of the giantPleurodeles waltlgenome.</title>
        <authorList>
            <person name="Brown T."/>
            <person name="Elewa A."/>
            <person name="Iarovenko S."/>
            <person name="Subramanian E."/>
            <person name="Araus A.J."/>
            <person name="Petzold A."/>
            <person name="Susuki M."/>
            <person name="Suzuki K.-i.T."/>
            <person name="Hayashi T."/>
            <person name="Toyoda A."/>
            <person name="Oliveira C."/>
            <person name="Osipova E."/>
            <person name="Leigh N.D."/>
            <person name="Simon A."/>
            <person name="Yun M.H."/>
        </authorList>
    </citation>
    <scope>NUCLEOTIDE SEQUENCE</scope>
    <source>
        <strain evidence="1">20211129_DDA</strain>
        <tissue evidence="1">Liver</tissue>
    </source>
</reference>
<keyword evidence="2" id="KW-1185">Reference proteome</keyword>
<accession>A0AAV7TIL3</accession>
<comment type="caution">
    <text evidence="1">The sequence shown here is derived from an EMBL/GenBank/DDBJ whole genome shotgun (WGS) entry which is preliminary data.</text>
</comment>
<gene>
    <name evidence="1" type="ORF">NDU88_001545</name>
</gene>